<keyword evidence="3" id="KW-0560">Oxidoreductase</keyword>
<keyword evidence="4" id="KW-0925">Oxylipin biosynthesis</keyword>
<dbReference type="AlphaFoldDB" id="A0A9N7R110"/>
<comment type="similarity">
    <text evidence="4">Belongs to the lipoxygenase family.</text>
</comment>
<dbReference type="GO" id="GO:0016702">
    <property type="term" value="F:oxidoreductase activity, acting on single donors with incorporation of molecular oxygen, incorporation of two atoms of oxygen"/>
    <property type="evidence" value="ECO:0007669"/>
    <property type="project" value="InterPro"/>
</dbReference>
<dbReference type="Gene3D" id="4.10.375.10">
    <property type="entry name" value="Lipoxygenase-1, Domain 2"/>
    <property type="match status" value="1"/>
</dbReference>
<sequence length="848" mass="95454">MRPELAWLAGEKPFGCQLLSSVGRKMWVEHVSVGGFSWWSETELERSSVAGSSKVAVRESGSPSEVQRGEQRTEVLNLVVALVGERELVGVRLGRRIVVEAQSGRRELKIAVNGAVSSPLWLREERLNSSGVAHAARSEMEKVVAIGCRRVFFYDKAHLPSETPSGLAELREGELEDLRGNGKGLRLASDRIYDYDVYNDLGNSEKGPDYVRPTLGGSEKSPYPRRCRTGRLPTPNDVSIESPPSPSMASYVPRDEDYNERKKEFMSQGKTKAVIRNIIPILIAKIFGEENLYFSVDTAKHHPILKIVSLDERVNRNPLFKMLTKLHGTIERMAKVEPPKYISKDVVWGLPDDEFGRRALAGVNPMSIEKLKVFPPVSKLDPSIYGPQESGLKEEHILGYLEGMTVQQAVGEGKMFILDYHDIYLPVVDSINAIESRKTYATRTVFFLTSFQTLKPIAIELSLPLTGEKASSKQVLTPPIDIGTSDYWLWQLAKEHVCSNDSAVHTLINHWLRIHACMEPFFIAAHRNMSVMHPVFKLLHPHMRYLMKTNAFSRDVLINAGAIIESFNSPAKYCMQFSGYAYKDWWRFDLEGLPDDLIRRGMAVRDPESPHRIKLAIDDYPYAQDSLLIWSAIETLVTKYVGHYYPEPSHILIDTELQAWYRESVDSGHADLRVATWWPRLATQDDLVRILTTVIWTVTGQHAVVNFGQYSYGAYTPARPPFMRKLLPSDSDPDFLSDPREYFLSAVPSLTQEAKYAAVLDTGSGHSPEEEYIGQRKDLASWCGEPGILEAFEKFTSDVERIEREIERRNSDPGLKNRCGPGVYPFELLMPSSGSGTTSRGVPNSVTA</sequence>
<organism evidence="7 8">
    <name type="scientific">Striga hermonthica</name>
    <name type="common">Purple witchweed</name>
    <name type="synonym">Buchnera hermonthica</name>
    <dbReference type="NCBI Taxonomy" id="68872"/>
    <lineage>
        <taxon>Eukaryota</taxon>
        <taxon>Viridiplantae</taxon>
        <taxon>Streptophyta</taxon>
        <taxon>Embryophyta</taxon>
        <taxon>Tracheophyta</taxon>
        <taxon>Spermatophyta</taxon>
        <taxon>Magnoliopsida</taxon>
        <taxon>eudicotyledons</taxon>
        <taxon>Gunneridae</taxon>
        <taxon>Pentapetalae</taxon>
        <taxon>asterids</taxon>
        <taxon>lamiids</taxon>
        <taxon>Lamiales</taxon>
        <taxon>Orobanchaceae</taxon>
        <taxon>Buchnereae</taxon>
        <taxon>Striga</taxon>
    </lineage>
</organism>
<dbReference type="PROSITE" id="PS00081">
    <property type="entry name" value="LIPOXYGENASE_2"/>
    <property type="match status" value="1"/>
</dbReference>
<dbReference type="PRINTS" id="PR00468">
    <property type="entry name" value="PLTLPOXGNASE"/>
</dbReference>
<dbReference type="InterPro" id="IPR001246">
    <property type="entry name" value="LipOase_plant"/>
</dbReference>
<dbReference type="GO" id="GO:0046872">
    <property type="term" value="F:metal ion binding"/>
    <property type="evidence" value="ECO:0007669"/>
    <property type="project" value="UniProtKB-UniRule"/>
</dbReference>
<evidence type="ECO:0000256" key="3">
    <source>
        <dbReference type="ARBA" id="ARBA00023002"/>
    </source>
</evidence>
<dbReference type="PROSITE" id="PS51393">
    <property type="entry name" value="LIPOXYGENASE_3"/>
    <property type="match status" value="1"/>
</dbReference>
<proteinExistence type="inferred from homology"/>
<dbReference type="GO" id="GO:0006633">
    <property type="term" value="P:fatty acid biosynthetic process"/>
    <property type="evidence" value="ECO:0007669"/>
    <property type="project" value="UniProtKB-KW"/>
</dbReference>
<evidence type="ECO:0000256" key="1">
    <source>
        <dbReference type="ARBA" id="ARBA00022723"/>
    </source>
</evidence>
<evidence type="ECO:0000313" key="8">
    <source>
        <dbReference type="Proteomes" id="UP001153555"/>
    </source>
</evidence>
<dbReference type="InterPro" id="IPR000907">
    <property type="entry name" value="LipOase"/>
</dbReference>
<dbReference type="InterPro" id="IPR036226">
    <property type="entry name" value="LipOase_C_sf"/>
</dbReference>
<name>A0A9N7R110_STRHE</name>
<dbReference type="Gene3D" id="1.20.245.10">
    <property type="entry name" value="Lipoxygenase-1, Domain 5"/>
    <property type="match status" value="1"/>
</dbReference>
<protein>
    <recommendedName>
        <fullName evidence="4">Lipoxygenase</fullName>
        <ecNumber evidence="4">1.13.11.-</ecNumber>
    </recommendedName>
</protein>
<comment type="caution">
    <text evidence="7">The sequence shown here is derived from an EMBL/GenBank/DDBJ whole genome shotgun (WGS) entry which is preliminary data.</text>
</comment>
<keyword evidence="4" id="KW-0276">Fatty acid metabolism</keyword>
<keyword evidence="4" id="KW-0275">Fatty acid biosynthesis</keyword>
<dbReference type="SUPFAM" id="SSF48484">
    <property type="entry name" value="Lipoxigenase"/>
    <property type="match status" value="1"/>
</dbReference>
<evidence type="ECO:0000259" key="6">
    <source>
        <dbReference type="PROSITE" id="PS51393"/>
    </source>
</evidence>
<evidence type="ECO:0000313" key="7">
    <source>
        <dbReference type="EMBL" id="CAA0805786.1"/>
    </source>
</evidence>
<dbReference type="Proteomes" id="UP001153555">
    <property type="component" value="Unassembled WGS sequence"/>
</dbReference>
<dbReference type="PANTHER" id="PTHR11771">
    <property type="entry name" value="LIPOXYGENASE"/>
    <property type="match status" value="1"/>
</dbReference>
<accession>A0A9N7R110</accession>
<dbReference type="GO" id="GO:0031408">
    <property type="term" value="P:oxylipin biosynthetic process"/>
    <property type="evidence" value="ECO:0007669"/>
    <property type="project" value="UniProtKB-UniRule"/>
</dbReference>
<feature type="domain" description="Lipoxygenase" evidence="6">
    <location>
        <begin position="157"/>
        <end position="848"/>
    </location>
</feature>
<gene>
    <name evidence="7" type="ORF">SHERM_00701</name>
</gene>
<dbReference type="InterPro" id="IPR020834">
    <property type="entry name" value="LipOase_CS"/>
</dbReference>
<dbReference type="InterPro" id="IPR013819">
    <property type="entry name" value="LipOase_C"/>
</dbReference>
<dbReference type="PRINTS" id="PR00087">
    <property type="entry name" value="LIPOXYGENASE"/>
</dbReference>
<feature type="region of interest" description="Disordered" evidence="5">
    <location>
        <begin position="206"/>
        <end position="253"/>
    </location>
</feature>
<keyword evidence="4" id="KW-0443">Lipid metabolism</keyword>
<dbReference type="OrthoDB" id="407298at2759"/>
<dbReference type="GO" id="GO:0034440">
    <property type="term" value="P:lipid oxidation"/>
    <property type="evidence" value="ECO:0007669"/>
    <property type="project" value="InterPro"/>
</dbReference>
<reference evidence="7" key="1">
    <citation type="submission" date="2019-12" db="EMBL/GenBank/DDBJ databases">
        <authorList>
            <person name="Scholes J."/>
        </authorList>
    </citation>
    <scope>NUCLEOTIDE SEQUENCE</scope>
</reference>
<comment type="function">
    <text evidence="4">Plant lipoxygenase may be involved in a number of diverse aspects of plant physiology including growth and development, pest resistance, and senescence or responses to wounding.</text>
</comment>
<dbReference type="EMBL" id="CACSLK010000214">
    <property type="protein sequence ID" value="CAA0805786.1"/>
    <property type="molecule type" value="Genomic_DNA"/>
</dbReference>
<dbReference type="Pfam" id="PF00305">
    <property type="entry name" value="Lipoxygenase"/>
    <property type="match status" value="1"/>
</dbReference>
<evidence type="ECO:0000256" key="4">
    <source>
        <dbReference type="RuleBase" id="RU003975"/>
    </source>
</evidence>
<evidence type="ECO:0000256" key="2">
    <source>
        <dbReference type="ARBA" id="ARBA00022964"/>
    </source>
</evidence>
<keyword evidence="4" id="KW-0444">Lipid biosynthesis</keyword>
<dbReference type="EC" id="1.13.11.-" evidence="4"/>
<dbReference type="Gene3D" id="3.10.450.60">
    <property type="match status" value="1"/>
</dbReference>
<comment type="pathway">
    <text evidence="4">Lipid metabolism; oxylipin biosynthesis.</text>
</comment>
<keyword evidence="1" id="KW-0479">Metal-binding</keyword>
<keyword evidence="8" id="KW-1185">Reference proteome</keyword>
<keyword evidence="2" id="KW-0223">Dioxygenase</keyword>
<evidence type="ECO:0000256" key="5">
    <source>
        <dbReference type="SAM" id="MobiDB-lite"/>
    </source>
</evidence>